<dbReference type="OrthoDB" id="5937513at2"/>
<dbReference type="Proteomes" id="UP000226437">
    <property type="component" value="Unassembled WGS sequence"/>
</dbReference>
<reference evidence="1 2" key="1">
    <citation type="submission" date="2017-10" db="EMBL/GenBank/DDBJ databases">
        <title>The draft genome sequence of Lewinella marina KCTC 32374.</title>
        <authorList>
            <person name="Wang K."/>
        </authorList>
    </citation>
    <scope>NUCLEOTIDE SEQUENCE [LARGE SCALE GENOMIC DNA]</scope>
    <source>
        <strain evidence="1 2">MKG-38</strain>
    </source>
</reference>
<dbReference type="AlphaFoldDB" id="A0A2G0CJC8"/>
<dbReference type="RefSeq" id="WP_099105026.1">
    <property type="nucleotide sequence ID" value="NZ_JAATJF010000001.1"/>
</dbReference>
<comment type="caution">
    <text evidence="1">The sequence shown here is derived from an EMBL/GenBank/DDBJ whole genome shotgun (WGS) entry which is preliminary data.</text>
</comment>
<gene>
    <name evidence="1" type="ORF">CGL56_03110</name>
</gene>
<sequence>MPTITPSFTPHAALIEQLGYRDKIFTENPRLIYPWWRLPCRVRLLLVTDSFLDFGTGDFGLSTFVNMLVNDQRYYVRFEITLGHRGNFVGDPGVAVERSIPQFRFNNADHFAGDKYDEVWLFGADSGSNELGNDELLALAGFMNGGGGVFATGDHGSLGKGLCGDVLRVRAMRLWDNTSGKVGMTDPQRNDTNRIGHDVGSQFDDQSDDIPQTIAPKLYSNRLNFFWKETYPHPLLCSPLGRITVLPDHPHEGECIAPTDLATTYIDGSAEFPGGIAPEVIAHSTVPAGNTAGFKQATQHHSFGAISAYDGYLADVGRVVTDATWHHCVNVNLVGEQTDIESNRGTTEHPSKLTGFLSTASGQQHLQQIKHYFINTAVWLVRKAQRWCFTSRYLWHLTFHHRVIEATTNYADLPLDRYRPSLLYEIGTHAIDVLGRRAGQCRRLELIFEIFYEFDPLRDLIPSIDPWVFRLEEEEEDPLLPWINLEPLYGIIIGAGLVALRQQFNDRDFAPDQIEDEEIRRVFLEGAQRGIDLSKESFKRQMATVRSLL</sequence>
<dbReference type="EMBL" id="PDLO01000001">
    <property type="protein sequence ID" value="PHL00048.1"/>
    <property type="molecule type" value="Genomic_DNA"/>
</dbReference>
<protein>
    <submittedName>
        <fullName evidence="1">Uncharacterized protein</fullName>
    </submittedName>
</protein>
<name>A0A2G0CJC8_9BACT</name>
<evidence type="ECO:0000313" key="2">
    <source>
        <dbReference type="Proteomes" id="UP000226437"/>
    </source>
</evidence>
<keyword evidence="2" id="KW-1185">Reference proteome</keyword>
<proteinExistence type="predicted"/>
<organism evidence="1 2">
    <name type="scientific">Neolewinella marina</name>
    <dbReference type="NCBI Taxonomy" id="438751"/>
    <lineage>
        <taxon>Bacteria</taxon>
        <taxon>Pseudomonadati</taxon>
        <taxon>Bacteroidota</taxon>
        <taxon>Saprospiria</taxon>
        <taxon>Saprospirales</taxon>
        <taxon>Lewinellaceae</taxon>
        <taxon>Neolewinella</taxon>
    </lineage>
</organism>
<accession>A0A2G0CJC8</accession>
<evidence type="ECO:0000313" key="1">
    <source>
        <dbReference type="EMBL" id="PHL00048.1"/>
    </source>
</evidence>